<evidence type="ECO:0000313" key="2">
    <source>
        <dbReference type="EMBL" id="KAK9529974.1"/>
    </source>
</evidence>
<name>A0AAW1F8Y2_ZOAVI</name>
<keyword evidence="3" id="KW-1185">Reference proteome</keyword>
<dbReference type="PANTHER" id="PTHR28613">
    <property type="entry name" value="SI:CH211-232M10.4-RELATED"/>
    <property type="match status" value="1"/>
</dbReference>
<comment type="caution">
    <text evidence="2">The sequence shown here is derived from an EMBL/GenBank/DDBJ whole genome shotgun (WGS) entry which is preliminary data.</text>
</comment>
<dbReference type="InterPro" id="IPR029365">
    <property type="entry name" value="TMEM238"/>
</dbReference>
<reference evidence="2 3" key="1">
    <citation type="journal article" date="2024" name="Genome Biol. Evol.">
        <title>Chromosome-level genome assembly of the viviparous eelpout Zoarces viviparus.</title>
        <authorList>
            <person name="Fuhrmann N."/>
            <person name="Brasseur M.V."/>
            <person name="Bakowski C.E."/>
            <person name="Podsiadlowski L."/>
            <person name="Prost S."/>
            <person name="Krehenwinkel H."/>
            <person name="Mayer C."/>
        </authorList>
    </citation>
    <scope>NUCLEOTIDE SEQUENCE [LARGE SCALE GENOMIC DNA]</scope>
    <source>
        <strain evidence="2">NO-MEL_2022_Ind0_liver</strain>
    </source>
</reference>
<feature type="transmembrane region" description="Helical" evidence="1">
    <location>
        <begin position="47"/>
        <end position="68"/>
    </location>
</feature>
<accession>A0AAW1F8Y2</accession>
<dbReference type="Pfam" id="PF15125">
    <property type="entry name" value="TMEM238"/>
    <property type="match status" value="1"/>
</dbReference>
<gene>
    <name evidence="2" type="ORF">VZT92_011518</name>
</gene>
<dbReference type="Proteomes" id="UP001488805">
    <property type="component" value="Unassembled WGS sequence"/>
</dbReference>
<evidence type="ECO:0000256" key="1">
    <source>
        <dbReference type="SAM" id="Phobius"/>
    </source>
</evidence>
<dbReference type="AlphaFoldDB" id="A0AAW1F8Y2"/>
<protein>
    <recommendedName>
        <fullName evidence="4">Transmembrane protein 238</fullName>
    </recommendedName>
</protein>
<dbReference type="PANTHER" id="PTHR28613:SF2">
    <property type="entry name" value="TRANSMEMBRANE PROTEIN 238-LIKE"/>
    <property type="match status" value="1"/>
</dbReference>
<evidence type="ECO:0008006" key="4">
    <source>
        <dbReference type="Google" id="ProtNLM"/>
    </source>
</evidence>
<keyword evidence="1" id="KW-1133">Transmembrane helix</keyword>
<feature type="transmembrane region" description="Helical" evidence="1">
    <location>
        <begin position="17"/>
        <end position="40"/>
    </location>
</feature>
<keyword evidence="1" id="KW-0812">Transmembrane</keyword>
<dbReference type="EMBL" id="JBCEZU010000100">
    <property type="protein sequence ID" value="KAK9529974.1"/>
    <property type="molecule type" value="Genomic_DNA"/>
</dbReference>
<keyword evidence="1" id="KW-0472">Membrane</keyword>
<evidence type="ECO:0000313" key="3">
    <source>
        <dbReference type="Proteomes" id="UP001488805"/>
    </source>
</evidence>
<organism evidence="2 3">
    <name type="scientific">Zoarces viviparus</name>
    <name type="common">Viviparous eelpout</name>
    <name type="synonym">Blennius viviparus</name>
    <dbReference type="NCBI Taxonomy" id="48416"/>
    <lineage>
        <taxon>Eukaryota</taxon>
        <taxon>Metazoa</taxon>
        <taxon>Chordata</taxon>
        <taxon>Craniata</taxon>
        <taxon>Vertebrata</taxon>
        <taxon>Euteleostomi</taxon>
        <taxon>Actinopterygii</taxon>
        <taxon>Neopterygii</taxon>
        <taxon>Teleostei</taxon>
        <taxon>Neoteleostei</taxon>
        <taxon>Acanthomorphata</taxon>
        <taxon>Eupercaria</taxon>
        <taxon>Perciformes</taxon>
        <taxon>Cottioidei</taxon>
        <taxon>Zoarcales</taxon>
        <taxon>Zoarcidae</taxon>
        <taxon>Zoarcinae</taxon>
        <taxon>Zoarces</taxon>
    </lineage>
</organism>
<sequence length="83" mass="9402">MFAAPVSVSLSQDYTGYLGRCLLLFFIAVLLDAVCLGVFAPLSFWDFLIFSGPLIIFLSLVFWILWYLGNLEVPMEEVLPELH</sequence>
<proteinExistence type="predicted"/>